<evidence type="ECO:0000313" key="2">
    <source>
        <dbReference type="EMBL" id="PFX20794.1"/>
    </source>
</evidence>
<dbReference type="OrthoDB" id="5960360at2759"/>
<dbReference type="AlphaFoldDB" id="A0A2B4RQS3"/>
<proteinExistence type="predicted"/>
<accession>A0A2B4RQS3</accession>
<feature type="region of interest" description="Disordered" evidence="1">
    <location>
        <begin position="1"/>
        <end position="50"/>
    </location>
</feature>
<feature type="compositionally biased region" description="Polar residues" evidence="1">
    <location>
        <begin position="35"/>
        <end position="50"/>
    </location>
</feature>
<dbReference type="Proteomes" id="UP000225706">
    <property type="component" value="Unassembled WGS sequence"/>
</dbReference>
<keyword evidence="3" id="KW-1185">Reference proteome</keyword>
<name>A0A2B4RQS3_STYPI</name>
<protein>
    <submittedName>
        <fullName evidence="2">Uncharacterized protein</fullName>
    </submittedName>
</protein>
<reference evidence="3" key="1">
    <citation type="journal article" date="2017" name="bioRxiv">
        <title>Comparative analysis of the genomes of Stylophora pistillata and Acropora digitifera provides evidence for extensive differences between species of corals.</title>
        <authorList>
            <person name="Voolstra C.R."/>
            <person name="Li Y."/>
            <person name="Liew Y.J."/>
            <person name="Baumgarten S."/>
            <person name="Zoccola D."/>
            <person name="Flot J.-F."/>
            <person name="Tambutte S."/>
            <person name="Allemand D."/>
            <person name="Aranda M."/>
        </authorList>
    </citation>
    <scope>NUCLEOTIDE SEQUENCE [LARGE SCALE GENOMIC DNA]</scope>
</reference>
<organism evidence="2 3">
    <name type="scientific">Stylophora pistillata</name>
    <name type="common">Smooth cauliflower coral</name>
    <dbReference type="NCBI Taxonomy" id="50429"/>
    <lineage>
        <taxon>Eukaryota</taxon>
        <taxon>Metazoa</taxon>
        <taxon>Cnidaria</taxon>
        <taxon>Anthozoa</taxon>
        <taxon>Hexacorallia</taxon>
        <taxon>Scleractinia</taxon>
        <taxon>Astrocoeniina</taxon>
        <taxon>Pocilloporidae</taxon>
        <taxon>Stylophora</taxon>
    </lineage>
</organism>
<evidence type="ECO:0000256" key="1">
    <source>
        <dbReference type="SAM" id="MobiDB-lite"/>
    </source>
</evidence>
<gene>
    <name evidence="2" type="ORF">AWC38_SpisGene14717</name>
</gene>
<dbReference type="EMBL" id="LSMT01000302">
    <property type="protein sequence ID" value="PFX20794.1"/>
    <property type="molecule type" value="Genomic_DNA"/>
</dbReference>
<sequence length="331" mass="36608">MGSEDRKSKRNDEVWNERDDDFEDSDDVVQDEWTTDLTDSTQPGASGFSPTESCACPGGKTLLLDVNAALCPLCGKPFDKTLEDATLNATTAADQSGATANGEVDAVTSLLVDGLVIVPSEASLEDEIFASTPENESINTDPPREERQAGIKIPVESDSRSSVPLPCPPLLLTYFVLKRDYRNVNEMSFSLHFVENSDQGRVLESVRHLEQQLGIPLHVVSLGEQHSTQVEHKHLHTLYVNDQIMVKFQLLRQCETRFTLQDQPPFQVPLIHIKSLCQDRIPTSVAQVHVTPNCQPGEVCQDHIKMTIDTGQTTHIMLIPIWSSLPANPGE</sequence>
<feature type="compositionally biased region" description="Basic and acidic residues" evidence="1">
    <location>
        <begin position="1"/>
        <end position="17"/>
    </location>
</feature>
<feature type="compositionally biased region" description="Acidic residues" evidence="1">
    <location>
        <begin position="18"/>
        <end position="34"/>
    </location>
</feature>
<comment type="caution">
    <text evidence="2">The sequence shown here is derived from an EMBL/GenBank/DDBJ whole genome shotgun (WGS) entry which is preliminary data.</text>
</comment>
<evidence type="ECO:0000313" key="3">
    <source>
        <dbReference type="Proteomes" id="UP000225706"/>
    </source>
</evidence>